<accession>A0A8J3YLC2</accession>
<feature type="signal peptide" evidence="2">
    <location>
        <begin position="1"/>
        <end position="32"/>
    </location>
</feature>
<feature type="compositionally biased region" description="Gly residues" evidence="1">
    <location>
        <begin position="67"/>
        <end position="79"/>
    </location>
</feature>
<feature type="domain" description="FMN-binding" evidence="3">
    <location>
        <begin position="92"/>
        <end position="167"/>
    </location>
</feature>
<name>A0A8J3YLC2_9ACTN</name>
<feature type="compositionally biased region" description="Polar residues" evidence="1">
    <location>
        <begin position="80"/>
        <end position="89"/>
    </location>
</feature>
<keyword evidence="5" id="KW-1185">Reference proteome</keyword>
<proteinExistence type="predicted"/>
<dbReference type="Gene3D" id="3.90.1010.20">
    <property type="match status" value="1"/>
</dbReference>
<evidence type="ECO:0000313" key="5">
    <source>
        <dbReference type="Proteomes" id="UP000619260"/>
    </source>
</evidence>
<reference evidence="4" key="1">
    <citation type="submission" date="2021-01" db="EMBL/GenBank/DDBJ databases">
        <title>Whole genome shotgun sequence of Virgisporangium aliadipatigenens NBRC 105644.</title>
        <authorList>
            <person name="Komaki H."/>
            <person name="Tamura T."/>
        </authorList>
    </citation>
    <scope>NUCLEOTIDE SEQUENCE</scope>
    <source>
        <strain evidence="4">NBRC 105644</strain>
    </source>
</reference>
<dbReference type="RefSeq" id="WP_203901087.1">
    <property type="nucleotide sequence ID" value="NZ_BOPF01000015.1"/>
</dbReference>
<evidence type="ECO:0000256" key="1">
    <source>
        <dbReference type="SAM" id="MobiDB-lite"/>
    </source>
</evidence>
<dbReference type="AlphaFoldDB" id="A0A8J3YLC2"/>
<comment type="caution">
    <text evidence="4">The sequence shown here is derived from an EMBL/GenBank/DDBJ whole genome shotgun (WGS) entry which is preliminary data.</text>
</comment>
<evidence type="ECO:0000256" key="2">
    <source>
        <dbReference type="SAM" id="SignalP"/>
    </source>
</evidence>
<dbReference type="SMART" id="SM00900">
    <property type="entry name" value="FMN_bind"/>
    <property type="match status" value="1"/>
</dbReference>
<keyword evidence="2" id="KW-0732">Signal</keyword>
<dbReference type="Pfam" id="PF04205">
    <property type="entry name" value="FMN_bind"/>
    <property type="match status" value="1"/>
</dbReference>
<protein>
    <recommendedName>
        <fullName evidence="3">FMN-binding domain-containing protein</fullName>
    </recommendedName>
</protein>
<sequence length="170" mass="16518">MRRAMLAVLSAAAGTSLLVGLKAHFTAPTVPAAQAGTNPAAGDKSTEPAAPGKSGAPSSGAPPAAGGNNGGGNNAGGGAQAQTIDGTKVNTPYGPVVVTIKVSGGKITDIDAVVPSTGESATISPPAAAKLKAQALQRQNAKLDTVSGATYTSDAYKKSLQAAIDQIKRG</sequence>
<dbReference type="EMBL" id="BOPF01000015">
    <property type="protein sequence ID" value="GIJ47594.1"/>
    <property type="molecule type" value="Genomic_DNA"/>
</dbReference>
<gene>
    <name evidence="4" type="ORF">Val02_44800</name>
</gene>
<dbReference type="Proteomes" id="UP000619260">
    <property type="component" value="Unassembled WGS sequence"/>
</dbReference>
<evidence type="ECO:0000313" key="4">
    <source>
        <dbReference type="EMBL" id="GIJ47594.1"/>
    </source>
</evidence>
<feature type="region of interest" description="Disordered" evidence="1">
    <location>
        <begin position="32"/>
        <end position="89"/>
    </location>
</feature>
<organism evidence="4 5">
    <name type="scientific">Virgisporangium aliadipatigenens</name>
    <dbReference type="NCBI Taxonomy" id="741659"/>
    <lineage>
        <taxon>Bacteria</taxon>
        <taxon>Bacillati</taxon>
        <taxon>Actinomycetota</taxon>
        <taxon>Actinomycetes</taxon>
        <taxon>Micromonosporales</taxon>
        <taxon>Micromonosporaceae</taxon>
        <taxon>Virgisporangium</taxon>
    </lineage>
</organism>
<dbReference type="GO" id="GO:0010181">
    <property type="term" value="F:FMN binding"/>
    <property type="evidence" value="ECO:0007669"/>
    <property type="project" value="InterPro"/>
</dbReference>
<dbReference type="GO" id="GO:0016020">
    <property type="term" value="C:membrane"/>
    <property type="evidence" value="ECO:0007669"/>
    <property type="project" value="InterPro"/>
</dbReference>
<dbReference type="InterPro" id="IPR007329">
    <property type="entry name" value="FMN-bd"/>
</dbReference>
<feature type="chain" id="PRO_5035288625" description="FMN-binding domain-containing protein" evidence="2">
    <location>
        <begin position="33"/>
        <end position="170"/>
    </location>
</feature>
<evidence type="ECO:0000259" key="3">
    <source>
        <dbReference type="SMART" id="SM00900"/>
    </source>
</evidence>
<feature type="compositionally biased region" description="Low complexity" evidence="1">
    <location>
        <begin position="48"/>
        <end position="66"/>
    </location>
</feature>